<evidence type="ECO:0000259" key="8">
    <source>
        <dbReference type="Pfam" id="PF10590"/>
    </source>
</evidence>
<dbReference type="RefSeq" id="WP_265788935.1">
    <property type="nucleotide sequence ID" value="NZ_BAABRS010000001.1"/>
</dbReference>
<evidence type="ECO:0000313" key="9">
    <source>
        <dbReference type="EMBL" id="MCW9712748.1"/>
    </source>
</evidence>
<sequence length="219" mass="25728">MVDSSSERQDIEQIRRDFAKEELSESTIEGNPIQQFSVWFDQALSSDLLDANAMTLSTVSKRGIPSSRIVLLKGVDEQGFRFYTNYKSRKGTELAENPHAALCFYWAPLERQVRIEGKVQKMNRDQSEIYFHKRPRLSQLGAWASQQSSKVESREKLETQFKEVKKQFEGEEVPLPDFWGGYRLIPDRIEFWQGRRGRLHDRICYERKNDGWEVFRLSP</sequence>
<evidence type="ECO:0000256" key="2">
    <source>
        <dbReference type="ARBA" id="ARBA00007301"/>
    </source>
</evidence>
<dbReference type="InterPro" id="IPR000659">
    <property type="entry name" value="Pyridox_Oxase"/>
</dbReference>
<dbReference type="Gene3D" id="2.30.110.10">
    <property type="entry name" value="Electron Transport, Fmn-binding Protein, Chain A"/>
    <property type="match status" value="1"/>
</dbReference>
<dbReference type="PANTHER" id="PTHR10851">
    <property type="entry name" value="PYRIDOXINE-5-PHOSPHATE OXIDASE"/>
    <property type="match status" value="1"/>
</dbReference>
<keyword evidence="5 9" id="KW-0560">Oxidoreductase</keyword>
<dbReference type="EMBL" id="JAJNDC010000001">
    <property type="protein sequence ID" value="MCW9712748.1"/>
    <property type="molecule type" value="Genomic_DNA"/>
</dbReference>
<dbReference type="PROSITE" id="PS01064">
    <property type="entry name" value="PYRIDOX_OXIDASE"/>
    <property type="match status" value="1"/>
</dbReference>
<comment type="similarity">
    <text evidence="2">Belongs to the pyridoxamine 5'-phosphate oxidase family.</text>
</comment>
<dbReference type="PIRSF" id="PIRSF000190">
    <property type="entry name" value="Pyd_amn-ph_oxd"/>
    <property type="match status" value="1"/>
</dbReference>
<evidence type="ECO:0000259" key="7">
    <source>
        <dbReference type="Pfam" id="PF01243"/>
    </source>
</evidence>
<keyword evidence="10" id="KW-1185">Reference proteome</keyword>
<evidence type="ECO:0000256" key="3">
    <source>
        <dbReference type="ARBA" id="ARBA00022630"/>
    </source>
</evidence>
<evidence type="ECO:0000256" key="6">
    <source>
        <dbReference type="NCBIfam" id="TIGR00558"/>
    </source>
</evidence>
<comment type="caution">
    <text evidence="9">The sequence shown here is derived from an EMBL/GenBank/DDBJ whole genome shotgun (WGS) entry which is preliminary data.</text>
</comment>
<dbReference type="SUPFAM" id="SSF50475">
    <property type="entry name" value="FMN-binding split barrel"/>
    <property type="match status" value="1"/>
</dbReference>
<name>A0ABT3PY07_9BACT</name>
<dbReference type="NCBIfam" id="NF004231">
    <property type="entry name" value="PRK05679.1"/>
    <property type="match status" value="1"/>
</dbReference>
<dbReference type="InterPro" id="IPR012349">
    <property type="entry name" value="Split_barrel_FMN-bd"/>
</dbReference>
<reference evidence="9 10" key="1">
    <citation type="submission" date="2021-11" db="EMBL/GenBank/DDBJ databases">
        <title>Aliifidinibius sp. nov., a new bacterium isolated from saline soil.</title>
        <authorList>
            <person name="Galisteo C."/>
            <person name="De La Haba R."/>
            <person name="Sanchez-Porro C."/>
            <person name="Ventosa A."/>
        </authorList>
    </citation>
    <scope>NUCLEOTIDE SEQUENCE [LARGE SCALE GENOMIC DNA]</scope>
    <source>
        <strain evidence="9 10">KACC 190600</strain>
    </source>
</reference>
<organism evidence="9 10">
    <name type="scientific">Fodinibius salicampi</name>
    <dbReference type="NCBI Taxonomy" id="1920655"/>
    <lineage>
        <taxon>Bacteria</taxon>
        <taxon>Pseudomonadati</taxon>
        <taxon>Balneolota</taxon>
        <taxon>Balneolia</taxon>
        <taxon>Balneolales</taxon>
        <taxon>Balneolaceae</taxon>
        <taxon>Fodinibius</taxon>
    </lineage>
</organism>
<keyword evidence="3" id="KW-0285">Flavoprotein</keyword>
<dbReference type="Proteomes" id="UP001207337">
    <property type="component" value="Unassembled WGS sequence"/>
</dbReference>
<keyword evidence="4" id="KW-0288">FMN</keyword>
<dbReference type="Pfam" id="PF01243">
    <property type="entry name" value="PNPOx_N"/>
    <property type="match status" value="1"/>
</dbReference>
<dbReference type="HAMAP" id="MF_01629">
    <property type="entry name" value="PdxH"/>
    <property type="match status" value="1"/>
</dbReference>
<dbReference type="InterPro" id="IPR011576">
    <property type="entry name" value="Pyridox_Oxase_N"/>
</dbReference>
<dbReference type="InterPro" id="IPR019740">
    <property type="entry name" value="Pyridox_Oxase_CS"/>
</dbReference>
<evidence type="ECO:0000313" key="10">
    <source>
        <dbReference type="Proteomes" id="UP001207337"/>
    </source>
</evidence>
<protein>
    <recommendedName>
        <fullName evidence="6">Pyridoxamine 5'-phosphate oxidase</fullName>
        <ecNumber evidence="6">1.4.3.5</ecNumber>
    </recommendedName>
</protein>
<feature type="domain" description="Pyridoxamine 5'-phosphate oxidase N-terminal" evidence="7">
    <location>
        <begin position="42"/>
        <end position="166"/>
    </location>
</feature>
<dbReference type="EC" id="1.4.3.5" evidence="6"/>
<dbReference type="PANTHER" id="PTHR10851:SF0">
    <property type="entry name" value="PYRIDOXINE-5'-PHOSPHATE OXIDASE"/>
    <property type="match status" value="1"/>
</dbReference>
<accession>A0ABT3PY07</accession>
<dbReference type="Pfam" id="PF10590">
    <property type="entry name" value="PNP_phzG_C"/>
    <property type="match status" value="1"/>
</dbReference>
<gene>
    <name evidence="9" type="primary">pdxH</name>
    <name evidence="9" type="ORF">LQ318_07515</name>
</gene>
<feature type="domain" description="Pyridoxine 5'-phosphate oxidase dimerisation C-terminal" evidence="8">
    <location>
        <begin position="179"/>
        <end position="219"/>
    </location>
</feature>
<dbReference type="NCBIfam" id="TIGR00558">
    <property type="entry name" value="pdxH"/>
    <property type="match status" value="1"/>
</dbReference>
<evidence type="ECO:0000256" key="4">
    <source>
        <dbReference type="ARBA" id="ARBA00022643"/>
    </source>
</evidence>
<evidence type="ECO:0000256" key="1">
    <source>
        <dbReference type="ARBA" id="ARBA00001917"/>
    </source>
</evidence>
<dbReference type="InterPro" id="IPR019576">
    <property type="entry name" value="Pyridoxamine_oxidase_dimer_C"/>
</dbReference>
<proteinExistence type="inferred from homology"/>
<dbReference type="GO" id="GO:0004733">
    <property type="term" value="F:pyridoxamine phosphate oxidase activity"/>
    <property type="evidence" value="ECO:0007669"/>
    <property type="project" value="UniProtKB-EC"/>
</dbReference>
<comment type="cofactor">
    <cofactor evidence="1">
        <name>FMN</name>
        <dbReference type="ChEBI" id="CHEBI:58210"/>
    </cofactor>
</comment>
<evidence type="ECO:0000256" key="5">
    <source>
        <dbReference type="ARBA" id="ARBA00023002"/>
    </source>
</evidence>